<evidence type="ECO:0000256" key="3">
    <source>
        <dbReference type="ARBA" id="ARBA00022695"/>
    </source>
</evidence>
<organism evidence="8">
    <name type="scientific">Solemoviridae sp</name>
    <dbReference type="NCBI Taxonomy" id="2715208"/>
    <lineage>
        <taxon>Viruses</taxon>
        <taxon>Riboviria</taxon>
        <taxon>Orthornavirae</taxon>
        <taxon>Pisuviricota</taxon>
        <taxon>Pisoniviricetes</taxon>
        <taxon>Sobelivirales</taxon>
        <taxon>Solemoviridae</taxon>
    </lineage>
</organism>
<accession>A0A6M3YPK8</accession>
<sequence length="343" mass="40121">MTSSPGYPYMREATTNAQWLKWDGIRVDEIQKQRLWMDVQDVIKGDLESYLRVFIKQEPHKRKKILEKRWRLIVASSLPVQIVWHMLFDYQNDLEIDEAFNIPSQQGILLVKGGWRQYYRSWSDRGLTCGLDKSAWDWTAPKWAIDLDLELRRRLCRGGMVDEWERIAKSLYRDMFEDPKLILSDGTVYQQVVPGIMKSGCVNTISTNSHCQIFLHMAVCLDNNWPITPLPVCCGDDTLQAEEHVSDLDAYRKYGVVVKSASTNVEFVGHEFSAAGPQPMYILKHVMKAQYTPDEILPQYLDSMARMYVHSPHYNIWEALSKALCIQLPMSRNAYQYWYDFDW</sequence>
<dbReference type="InterPro" id="IPR043502">
    <property type="entry name" value="DNA/RNA_pol_sf"/>
</dbReference>
<evidence type="ECO:0000259" key="7">
    <source>
        <dbReference type="Pfam" id="PF00680"/>
    </source>
</evidence>
<evidence type="ECO:0000256" key="5">
    <source>
        <dbReference type="ARBA" id="ARBA00022953"/>
    </source>
</evidence>
<dbReference type="InterPro" id="IPR001205">
    <property type="entry name" value="RNA-dir_pol_C"/>
</dbReference>
<dbReference type="InterPro" id="IPR001795">
    <property type="entry name" value="RNA-dir_pol_luteovirus"/>
</dbReference>
<proteinExistence type="predicted"/>
<dbReference type="GO" id="GO:0003723">
    <property type="term" value="F:RNA binding"/>
    <property type="evidence" value="ECO:0007669"/>
    <property type="project" value="InterPro"/>
</dbReference>
<dbReference type="SUPFAM" id="SSF56672">
    <property type="entry name" value="DNA/RNA polymerases"/>
    <property type="match status" value="1"/>
</dbReference>
<keyword evidence="5" id="KW-0693">Viral RNA replication</keyword>
<comment type="catalytic activity">
    <reaction evidence="6">
        <text>RNA(n) + a ribonucleoside 5'-triphosphate = RNA(n+1) + diphosphate</text>
        <dbReference type="Rhea" id="RHEA:21248"/>
        <dbReference type="Rhea" id="RHEA-COMP:14527"/>
        <dbReference type="Rhea" id="RHEA-COMP:17342"/>
        <dbReference type="ChEBI" id="CHEBI:33019"/>
        <dbReference type="ChEBI" id="CHEBI:61557"/>
        <dbReference type="ChEBI" id="CHEBI:140395"/>
        <dbReference type="EC" id="2.7.7.48"/>
    </reaction>
</comment>
<name>A0A6M3YPK8_9VIRU</name>
<feature type="domain" description="RNA-directed RNA polymerase C-terminal" evidence="7">
    <location>
        <begin position="1"/>
        <end position="247"/>
    </location>
</feature>
<dbReference type="GO" id="GO:0003968">
    <property type="term" value="F:RNA-directed RNA polymerase activity"/>
    <property type="evidence" value="ECO:0007669"/>
    <property type="project" value="UniProtKB-KW"/>
</dbReference>
<keyword evidence="1" id="KW-0696">RNA-directed RNA polymerase</keyword>
<dbReference type="GO" id="GO:0000166">
    <property type="term" value="F:nucleotide binding"/>
    <property type="evidence" value="ECO:0007669"/>
    <property type="project" value="UniProtKB-KW"/>
</dbReference>
<evidence type="ECO:0000256" key="1">
    <source>
        <dbReference type="ARBA" id="ARBA00022484"/>
    </source>
</evidence>
<keyword evidence="3" id="KW-0548">Nucleotidyltransferase</keyword>
<evidence type="ECO:0000256" key="6">
    <source>
        <dbReference type="ARBA" id="ARBA00048744"/>
    </source>
</evidence>
<reference evidence="8" key="1">
    <citation type="submission" date="2020-01" db="EMBL/GenBank/DDBJ databases">
        <title>Viral genomes from wild and zoo birds in China.</title>
        <authorList>
            <person name="Lu J."/>
            <person name="Shan T."/>
            <person name="Yang S."/>
            <person name="Zhang W."/>
        </authorList>
    </citation>
    <scope>NUCLEOTIDE SEQUENCE</scope>
    <source>
        <strain evidence="8">Ybw132shi03</strain>
    </source>
</reference>
<keyword evidence="4" id="KW-0547">Nucleotide-binding</keyword>
<evidence type="ECO:0000256" key="4">
    <source>
        <dbReference type="ARBA" id="ARBA00022741"/>
    </source>
</evidence>
<keyword evidence="2" id="KW-0808">Transferase</keyword>
<dbReference type="GO" id="GO:0006351">
    <property type="term" value="P:DNA-templated transcription"/>
    <property type="evidence" value="ECO:0007669"/>
    <property type="project" value="InterPro"/>
</dbReference>
<evidence type="ECO:0000313" key="8">
    <source>
        <dbReference type="EMBL" id="QJI53819.1"/>
    </source>
</evidence>
<evidence type="ECO:0000256" key="2">
    <source>
        <dbReference type="ARBA" id="ARBA00022679"/>
    </source>
</evidence>
<dbReference type="EMBL" id="MT138168">
    <property type="protein sequence ID" value="QJI53819.1"/>
    <property type="molecule type" value="Genomic_RNA"/>
</dbReference>
<dbReference type="PRINTS" id="PR00914">
    <property type="entry name" value="LVIRUSRNAPOL"/>
</dbReference>
<protein>
    <recommendedName>
        <fullName evidence="7">RNA-directed RNA polymerase C-terminal domain-containing protein</fullName>
    </recommendedName>
</protein>
<dbReference type="Pfam" id="PF00680">
    <property type="entry name" value="RdRP_1"/>
    <property type="match status" value="1"/>
</dbReference>